<dbReference type="SMART" id="SM00458">
    <property type="entry name" value="RICIN"/>
    <property type="match status" value="1"/>
</dbReference>
<protein>
    <submittedName>
        <fullName evidence="2">Ricin-type beta-trefoil lectin domain protein</fullName>
    </submittedName>
</protein>
<dbReference type="InterPro" id="IPR000772">
    <property type="entry name" value="Ricin_B_lectin"/>
</dbReference>
<keyword evidence="3" id="KW-1185">Reference proteome</keyword>
<dbReference type="Pfam" id="PF21708">
    <property type="entry name" value="Glyco_hydro_59_C"/>
    <property type="match status" value="1"/>
</dbReference>
<name>A0ABV9W2U9_9ACTN</name>
<organism evidence="2 3">
    <name type="scientific">Dactylosporangium cerinum</name>
    <dbReference type="NCBI Taxonomy" id="1434730"/>
    <lineage>
        <taxon>Bacteria</taxon>
        <taxon>Bacillati</taxon>
        <taxon>Actinomycetota</taxon>
        <taxon>Actinomycetes</taxon>
        <taxon>Micromonosporales</taxon>
        <taxon>Micromonosporaceae</taxon>
        <taxon>Dactylosporangium</taxon>
    </lineage>
</organism>
<dbReference type="PANTHER" id="PTHR40469:SF2">
    <property type="entry name" value="GALACTOSE-BINDING DOMAIN-LIKE SUPERFAMILY PROTEIN"/>
    <property type="match status" value="1"/>
</dbReference>
<dbReference type="CDD" id="cd23418">
    <property type="entry name" value="beta-trefoil_Ricin_XLN-like"/>
    <property type="match status" value="1"/>
</dbReference>
<dbReference type="InterPro" id="IPR049162">
    <property type="entry name" value="GH59_C"/>
</dbReference>
<reference evidence="3" key="1">
    <citation type="journal article" date="2019" name="Int. J. Syst. Evol. Microbiol.">
        <title>The Global Catalogue of Microorganisms (GCM) 10K type strain sequencing project: providing services to taxonomists for standard genome sequencing and annotation.</title>
        <authorList>
            <consortium name="The Broad Institute Genomics Platform"/>
            <consortium name="The Broad Institute Genome Sequencing Center for Infectious Disease"/>
            <person name="Wu L."/>
            <person name="Ma J."/>
        </authorList>
    </citation>
    <scope>NUCLEOTIDE SEQUENCE [LARGE SCALE GENOMIC DNA]</scope>
    <source>
        <strain evidence="3">CGMCC 4.7152</strain>
    </source>
</reference>
<dbReference type="RefSeq" id="WP_380118722.1">
    <property type="nucleotide sequence ID" value="NZ_JBHSIU010000037.1"/>
</dbReference>
<feature type="domain" description="Ricin B lectin" evidence="1">
    <location>
        <begin position="99"/>
        <end position="224"/>
    </location>
</feature>
<dbReference type="InterPro" id="IPR035992">
    <property type="entry name" value="Ricin_B-like_lectins"/>
</dbReference>
<evidence type="ECO:0000259" key="1">
    <source>
        <dbReference type="SMART" id="SM00458"/>
    </source>
</evidence>
<dbReference type="PANTHER" id="PTHR40469">
    <property type="entry name" value="SECRETED GLYCOSYL HYDROLASE"/>
    <property type="match status" value="1"/>
</dbReference>
<dbReference type="Pfam" id="PF00652">
    <property type="entry name" value="Ricin_B_lectin"/>
    <property type="match status" value="1"/>
</dbReference>
<dbReference type="PROSITE" id="PS50231">
    <property type="entry name" value="RICIN_B_LECTIN"/>
    <property type="match status" value="1"/>
</dbReference>
<comment type="caution">
    <text evidence="2">The sequence shown here is derived from an EMBL/GenBank/DDBJ whole genome shotgun (WGS) entry which is preliminary data.</text>
</comment>
<dbReference type="EMBL" id="JBHSIU010000037">
    <property type="protein sequence ID" value="MFC5001547.1"/>
    <property type="molecule type" value="Genomic_DNA"/>
</dbReference>
<dbReference type="Proteomes" id="UP001595912">
    <property type="component" value="Unassembled WGS sequence"/>
</dbReference>
<evidence type="ECO:0000313" key="3">
    <source>
        <dbReference type="Proteomes" id="UP001595912"/>
    </source>
</evidence>
<sequence>MINYDISNTGAWQIAKNTSGGILTTLASGTRSALGLNTWHNVKLGFSGNQITATADGVTLGSVTDRSFVTGQVGVGVVGYQTNQFDNLSVTANPAGNLGGILKGQEFGLCVDVPGYSTTNGTAVNLWNCNGGTNQSWTLTPAKQLQYGSKCLDVNGGGTADGTVVQIYDCNGSGAQQWNVNPDGSVVNVGSGKCLDATGHGTANGVLLQIWTCNGGTNQRWARS</sequence>
<evidence type="ECO:0000313" key="2">
    <source>
        <dbReference type="EMBL" id="MFC5001547.1"/>
    </source>
</evidence>
<dbReference type="SUPFAM" id="SSF50370">
    <property type="entry name" value="Ricin B-like lectins"/>
    <property type="match status" value="1"/>
</dbReference>
<dbReference type="Gene3D" id="2.80.10.50">
    <property type="match status" value="2"/>
</dbReference>
<proteinExistence type="predicted"/>
<dbReference type="Gene3D" id="2.60.120.560">
    <property type="entry name" value="Exo-inulinase, domain 1"/>
    <property type="match status" value="1"/>
</dbReference>
<gene>
    <name evidence="2" type="ORF">ACFPIJ_27385</name>
</gene>
<accession>A0ABV9W2U9</accession>